<dbReference type="PANTHER" id="PTHR36978">
    <property type="entry name" value="P-LOOP CONTAINING NUCLEOTIDE TRIPHOSPHATE HYDROLASE"/>
    <property type="match status" value="1"/>
</dbReference>
<organism evidence="1 2">
    <name type="scientific">Saxophila tyrrhenica</name>
    <dbReference type="NCBI Taxonomy" id="1690608"/>
    <lineage>
        <taxon>Eukaryota</taxon>
        <taxon>Fungi</taxon>
        <taxon>Dikarya</taxon>
        <taxon>Ascomycota</taxon>
        <taxon>Pezizomycotina</taxon>
        <taxon>Dothideomycetes</taxon>
        <taxon>Dothideomycetidae</taxon>
        <taxon>Mycosphaerellales</taxon>
        <taxon>Extremaceae</taxon>
        <taxon>Saxophila</taxon>
    </lineage>
</organism>
<protein>
    <recommendedName>
        <fullName evidence="3">Sulfotransferase</fullName>
    </recommendedName>
</protein>
<sequence>MDSKGKTARVAPGDLQVIGAGLPRTGTTSLYTALEMLGYDRCHHFKNSIGGNWFPYTQSRQWQKAMQTDDAATRRKIIKQIYRDAGCRSAVDYPSSAFISDLVEIYPDAKFVHSVRSSPLAWRKSWNSTLDQIYGRMMYWSCFLIPHMQWALFPTMYGFLTWDEKRLGTTLNGADDDITMYERHNEYVRKVVPKDRLLEFEPKMGFGPLCKFLEVPIPTDDQGNELPYPHVNDTNELQKGIKVLRLVGLVHWALLGGAVWGTGKASGWW</sequence>
<proteinExistence type="predicted"/>
<dbReference type="InterPro" id="IPR040632">
    <property type="entry name" value="Sulfotransfer_4"/>
</dbReference>
<dbReference type="EMBL" id="JAVRRT010000006">
    <property type="protein sequence ID" value="KAK5170878.1"/>
    <property type="molecule type" value="Genomic_DNA"/>
</dbReference>
<evidence type="ECO:0000313" key="2">
    <source>
        <dbReference type="Proteomes" id="UP001337655"/>
    </source>
</evidence>
<dbReference type="Pfam" id="PF17784">
    <property type="entry name" value="Sulfotransfer_4"/>
    <property type="match status" value="1"/>
</dbReference>
<dbReference type="GeneID" id="89925368"/>
<dbReference type="AlphaFoldDB" id="A0AAV9PFT6"/>
<gene>
    <name evidence="1" type="ORF">LTR77_004022</name>
</gene>
<accession>A0AAV9PFT6</accession>
<dbReference type="Gene3D" id="3.40.50.300">
    <property type="entry name" value="P-loop containing nucleotide triphosphate hydrolases"/>
    <property type="match status" value="1"/>
</dbReference>
<comment type="caution">
    <text evidence="1">The sequence shown here is derived from an EMBL/GenBank/DDBJ whole genome shotgun (WGS) entry which is preliminary data.</text>
</comment>
<evidence type="ECO:0008006" key="3">
    <source>
        <dbReference type="Google" id="ProtNLM"/>
    </source>
</evidence>
<dbReference type="InterPro" id="IPR027417">
    <property type="entry name" value="P-loop_NTPase"/>
</dbReference>
<dbReference type="SUPFAM" id="SSF52540">
    <property type="entry name" value="P-loop containing nucleoside triphosphate hydrolases"/>
    <property type="match status" value="1"/>
</dbReference>
<keyword evidence="2" id="KW-1185">Reference proteome</keyword>
<dbReference type="Proteomes" id="UP001337655">
    <property type="component" value="Unassembled WGS sequence"/>
</dbReference>
<name>A0AAV9PFT6_9PEZI</name>
<evidence type="ECO:0000313" key="1">
    <source>
        <dbReference type="EMBL" id="KAK5170878.1"/>
    </source>
</evidence>
<dbReference type="RefSeq" id="XP_064659906.1">
    <property type="nucleotide sequence ID" value="XM_064801276.1"/>
</dbReference>
<dbReference type="PANTHER" id="PTHR36978:SF4">
    <property type="entry name" value="P-LOOP CONTAINING NUCLEOSIDE TRIPHOSPHATE HYDROLASE PROTEIN"/>
    <property type="match status" value="1"/>
</dbReference>
<reference evidence="1 2" key="1">
    <citation type="submission" date="2023-08" db="EMBL/GenBank/DDBJ databases">
        <title>Black Yeasts Isolated from many extreme environments.</title>
        <authorList>
            <person name="Coleine C."/>
            <person name="Stajich J.E."/>
            <person name="Selbmann L."/>
        </authorList>
    </citation>
    <scope>NUCLEOTIDE SEQUENCE [LARGE SCALE GENOMIC DNA]</scope>
    <source>
        <strain evidence="1 2">CCFEE 5935</strain>
    </source>
</reference>